<evidence type="ECO:0000256" key="8">
    <source>
        <dbReference type="ARBA" id="ARBA00045912"/>
    </source>
</evidence>
<keyword evidence="4 9" id="KW-0812">Transmembrane</keyword>
<feature type="transmembrane region" description="Helical" evidence="9">
    <location>
        <begin position="81"/>
        <end position="108"/>
    </location>
</feature>
<feature type="transmembrane region" description="Helical" evidence="9">
    <location>
        <begin position="511"/>
        <end position="527"/>
    </location>
</feature>
<comment type="similarity">
    <text evidence="3 9">Belongs to the RFT1 family.</text>
</comment>
<organism evidence="10">
    <name type="scientific">Menopon gallinae</name>
    <name type="common">poultry shaft louse</name>
    <dbReference type="NCBI Taxonomy" id="328185"/>
    <lineage>
        <taxon>Eukaryota</taxon>
        <taxon>Metazoa</taxon>
        <taxon>Ecdysozoa</taxon>
        <taxon>Arthropoda</taxon>
        <taxon>Hexapoda</taxon>
        <taxon>Insecta</taxon>
        <taxon>Pterygota</taxon>
        <taxon>Neoptera</taxon>
        <taxon>Paraneoptera</taxon>
        <taxon>Psocodea</taxon>
        <taxon>Troctomorpha</taxon>
        <taxon>Phthiraptera</taxon>
        <taxon>Amblycera</taxon>
        <taxon>Menoponidae</taxon>
        <taxon>Menopon</taxon>
    </lineage>
</organism>
<keyword evidence="7 9" id="KW-0472">Membrane</keyword>
<dbReference type="PANTHER" id="PTHR13117">
    <property type="entry name" value="ENDOPLASMIC RETICULUM MULTISPAN TRANSMEMBRANE PROTEIN-RELATED"/>
    <property type="match status" value="1"/>
</dbReference>
<comment type="subcellular location">
    <subcellularLocation>
        <location evidence="1 9">Endoplasmic reticulum membrane</location>
        <topology evidence="1 9">Multi-pass membrane protein</topology>
    </subcellularLocation>
</comment>
<comment type="caution">
    <text evidence="10">The sequence shown here is derived from an EMBL/GenBank/DDBJ whole genome shotgun (WGS) entry which is preliminary data.</text>
</comment>
<feature type="transmembrane region" description="Helical" evidence="9">
    <location>
        <begin position="445"/>
        <end position="463"/>
    </location>
</feature>
<protein>
    <recommendedName>
        <fullName evidence="9">Protein RFT1 homolog</fullName>
    </recommendedName>
</protein>
<gene>
    <name evidence="10" type="ORF">PYX00_004329</name>
</gene>
<feature type="transmembrane region" description="Helical" evidence="9">
    <location>
        <begin position="373"/>
        <end position="399"/>
    </location>
</feature>
<name>A0AAW2I370_9NEOP</name>
<dbReference type="AlphaFoldDB" id="A0AAW2I370"/>
<evidence type="ECO:0000256" key="6">
    <source>
        <dbReference type="ARBA" id="ARBA00022989"/>
    </source>
</evidence>
<evidence type="ECO:0000256" key="2">
    <source>
        <dbReference type="ARBA" id="ARBA00004922"/>
    </source>
</evidence>
<evidence type="ECO:0000256" key="7">
    <source>
        <dbReference type="ARBA" id="ARBA00023136"/>
    </source>
</evidence>
<keyword evidence="5" id="KW-0256">Endoplasmic reticulum</keyword>
<dbReference type="InterPro" id="IPR007594">
    <property type="entry name" value="RFT1"/>
</dbReference>
<evidence type="ECO:0000256" key="1">
    <source>
        <dbReference type="ARBA" id="ARBA00004477"/>
    </source>
</evidence>
<feature type="transmembrane region" description="Helical" evidence="9">
    <location>
        <begin position="152"/>
        <end position="172"/>
    </location>
</feature>
<evidence type="ECO:0000256" key="5">
    <source>
        <dbReference type="ARBA" id="ARBA00022824"/>
    </source>
</evidence>
<evidence type="ECO:0000313" key="10">
    <source>
        <dbReference type="EMBL" id="KAL0276852.1"/>
    </source>
</evidence>
<dbReference type="Pfam" id="PF04506">
    <property type="entry name" value="Rft-1"/>
    <property type="match status" value="1"/>
</dbReference>
<dbReference type="PANTHER" id="PTHR13117:SF5">
    <property type="entry name" value="PROTEIN RFT1 HOMOLOG"/>
    <property type="match status" value="1"/>
</dbReference>
<dbReference type="GO" id="GO:0005789">
    <property type="term" value="C:endoplasmic reticulum membrane"/>
    <property type="evidence" value="ECO:0007669"/>
    <property type="project" value="UniProtKB-SubCell"/>
</dbReference>
<sequence>MARKILEGTIEAVYVNIIFQVASRCVTFLLNGFTLRYLNEGVVGVMNVRLLLLESTILFLSREAFRRACMSQTSSHNWPQIINLLWLTVPLSMVVSVIFSLVWLHILSLPSDDITTHYDIGVWSISISCVIKMISEPLCLVATVYLFNKLQVVISSISILVRTLIFAFWIIYKPDQAVIAFSAAQVVANILHSAGFYVYFYYYIKENNKVKKLSNIYENYSKDSLSEASKAQNDTANPVARPKLIRRQSSIVPFDEFPFSSLKEFLPSIVLNQAWVHPNSAQLTWSFLKQGVLKQVLTEGERYVMTLFSIMSFNEQGIYDVVNNLGSLAARFLFRPVEDSLYLYFSQSIKRDTDVNDQNQNRMKEAATVLQQALKCVVALGLVIITFGQTYSVLLLHLYGGEFLSKGDGPILLKAHCFSVLLLGVNGITECYSFSTMTADELNKYNYFMAAFSVAFLAISWGLTILLGGVGFIIANCCNMAARIVHSVIFINSKYKNTDFQPMHGLKPNKYFLASLAVSLCVTLFSEHYCGRIVHFLIGGLCFLLVSSVYCYLERELVLLAINTWREKRKSKAE</sequence>
<accession>A0AAW2I370</accession>
<feature type="transmembrane region" description="Helical" evidence="9">
    <location>
        <begin position="120"/>
        <end position="145"/>
    </location>
</feature>
<evidence type="ECO:0000256" key="3">
    <source>
        <dbReference type="ARBA" id="ARBA00010288"/>
    </source>
</evidence>
<feature type="transmembrane region" description="Helical" evidence="9">
    <location>
        <begin position="42"/>
        <end position="60"/>
    </location>
</feature>
<keyword evidence="6 9" id="KW-1133">Transmembrane helix</keyword>
<feature type="transmembrane region" description="Helical" evidence="9">
    <location>
        <begin position="533"/>
        <end position="553"/>
    </location>
</feature>
<proteinExistence type="inferred from homology"/>
<comment type="pathway">
    <text evidence="2">Protein modification; protein glycosylation.</text>
</comment>
<dbReference type="EMBL" id="JARGDH010000002">
    <property type="protein sequence ID" value="KAL0276852.1"/>
    <property type="molecule type" value="Genomic_DNA"/>
</dbReference>
<feature type="transmembrane region" description="Helical" evidence="9">
    <location>
        <begin position="12"/>
        <end position="30"/>
    </location>
</feature>
<evidence type="ECO:0000256" key="4">
    <source>
        <dbReference type="ARBA" id="ARBA00022692"/>
    </source>
</evidence>
<reference evidence="10" key="1">
    <citation type="journal article" date="2024" name="Gigascience">
        <title>Chromosome-level genome of the poultry shaft louse Menopon gallinae provides insight into the host-switching and adaptive evolution of parasitic lice.</title>
        <authorList>
            <person name="Xu Y."/>
            <person name="Ma L."/>
            <person name="Liu S."/>
            <person name="Liang Y."/>
            <person name="Liu Q."/>
            <person name="He Z."/>
            <person name="Tian L."/>
            <person name="Duan Y."/>
            <person name="Cai W."/>
            <person name="Li H."/>
            <person name="Song F."/>
        </authorList>
    </citation>
    <scope>NUCLEOTIDE SEQUENCE</scope>
    <source>
        <strain evidence="10">Cailab_2023a</strain>
    </source>
</reference>
<dbReference type="GO" id="GO:0006488">
    <property type="term" value="P:dolichol-linked oligosaccharide biosynthetic process"/>
    <property type="evidence" value="ECO:0007669"/>
    <property type="project" value="InterPro"/>
</dbReference>
<comment type="function">
    <text evidence="8 9">Intramembrane glycolipid transporter that operates in the biosynthetic pathway of dolichol-linked oligosaccharides, the glycan precursors employed in protein asparagine (N)-glycosylation. The sequential addition of sugars to dolichol pyrophosphate produces dolichol-linked oligosaccharides containing fourteen sugars, including two GlcNAcs, nine mannoses and three glucoses. Once assembled, the oligosaccharide is transferred from the lipid to nascent proteins by oligosaccharyltransferases. The assembly of dolichol-linked oligosaccharides begins on the cytosolic side of the endoplasmic reticulum membrane and finishes in its lumen. RFT1 could mediate the translocation of the cytosolically oriented intermediate DolPP-GlcNAc2Man5, produced by ALG11, into the ER lumen where dolichol-linked oligosaccharides assembly continues. However, the intramembrane lipid transporter activity could not be confirmed in vitro.</text>
</comment>
<feature type="transmembrane region" description="Helical" evidence="9">
    <location>
        <begin position="178"/>
        <end position="204"/>
    </location>
</feature>
<evidence type="ECO:0000256" key="9">
    <source>
        <dbReference type="RuleBase" id="RU365067"/>
    </source>
</evidence>
<dbReference type="GO" id="GO:0034203">
    <property type="term" value="P:glycolipid translocation"/>
    <property type="evidence" value="ECO:0007669"/>
    <property type="project" value="TreeGrafter"/>
</dbReference>